<proteinExistence type="predicted"/>
<feature type="signal peptide" evidence="1">
    <location>
        <begin position="1"/>
        <end position="17"/>
    </location>
</feature>
<keyword evidence="3" id="KW-1185">Reference proteome</keyword>
<evidence type="ECO:0000313" key="3">
    <source>
        <dbReference type="Proteomes" id="UP000810207"/>
    </source>
</evidence>
<accession>A0ABS4RWA2</accession>
<evidence type="ECO:0008006" key="4">
    <source>
        <dbReference type="Google" id="ProtNLM"/>
    </source>
</evidence>
<feature type="chain" id="PRO_5047015678" description="DUF4352 domain-containing protein" evidence="1">
    <location>
        <begin position="18"/>
        <end position="204"/>
    </location>
</feature>
<dbReference type="Proteomes" id="UP000810207">
    <property type="component" value="Unassembled WGS sequence"/>
</dbReference>
<keyword evidence="1" id="KW-0732">Signal</keyword>
<dbReference type="PROSITE" id="PS51257">
    <property type="entry name" value="PROKAR_LIPOPROTEIN"/>
    <property type="match status" value="1"/>
</dbReference>
<protein>
    <recommendedName>
        <fullName evidence="4">DUF4352 domain-containing protein</fullName>
    </recommendedName>
</protein>
<gene>
    <name evidence="2" type="ORF">J2Z28_003827</name>
</gene>
<organism evidence="2 3">
    <name type="scientific">Paenibacillus xylanexedens</name>
    <dbReference type="NCBI Taxonomy" id="528191"/>
    <lineage>
        <taxon>Bacteria</taxon>
        <taxon>Bacillati</taxon>
        <taxon>Bacillota</taxon>
        <taxon>Bacilli</taxon>
        <taxon>Bacillales</taxon>
        <taxon>Paenibacillaceae</taxon>
        <taxon>Paenibacillus</taxon>
    </lineage>
</organism>
<reference evidence="2 3" key="1">
    <citation type="submission" date="2021-03" db="EMBL/GenBank/DDBJ databases">
        <title>Genomic Encyclopedia of Type Strains, Phase IV (KMG-IV): sequencing the most valuable type-strain genomes for metagenomic binning, comparative biology and taxonomic classification.</title>
        <authorList>
            <person name="Goeker M."/>
        </authorList>
    </citation>
    <scope>NUCLEOTIDE SEQUENCE [LARGE SCALE GENOMIC DNA]</scope>
    <source>
        <strain evidence="2 3">DSM 21292</strain>
    </source>
</reference>
<sequence length="204" mass="22452">MKIVPSIIMTVAFITLAACSSPTTADKKEEVSITSEPVTQVKEPTVETTTAPEVQEDKVTSINKNDKATIDGYAEVSVSSDKISKKIEPSTPGSYYTYYESKEDDSTYLAIVLKVKNLNTSGTVADELANVTFTFDNQYDYPTFSTVEDKGGQDFTYSNIVSISPLKTATLYYIAEIPNEVAESDKPLKAVIKAKDNTFEYTIR</sequence>
<evidence type="ECO:0000256" key="1">
    <source>
        <dbReference type="SAM" id="SignalP"/>
    </source>
</evidence>
<dbReference type="EMBL" id="JAGIKV010000014">
    <property type="protein sequence ID" value="MBP2247176.1"/>
    <property type="molecule type" value="Genomic_DNA"/>
</dbReference>
<evidence type="ECO:0000313" key="2">
    <source>
        <dbReference type="EMBL" id="MBP2247176.1"/>
    </source>
</evidence>
<name>A0ABS4RWA2_PAEXY</name>
<dbReference type="RefSeq" id="WP_211083598.1">
    <property type="nucleotide sequence ID" value="NZ_CBCSLC010000024.1"/>
</dbReference>
<comment type="caution">
    <text evidence="2">The sequence shown here is derived from an EMBL/GenBank/DDBJ whole genome shotgun (WGS) entry which is preliminary data.</text>
</comment>